<sequence>MRSSTTVLFWIFLLCSGRLSLAVATAPRLSRSVVHEKRDHIPPEWSHSRKHHPTAVLPLRFALAQSNIHAMDEFVNDVAHPESPYYGKHWTAAQVAAKFSPSHDTVQTVRDWLSESGFAPERIHVKKTKSWIELNATVEEAERLLNAEYYVYKHASGKEHVACKSYHLPAHVAPHVDLVMPTVHFDTIVHRGLDSPPVNRYERVTRGLGMPGAGFRSSKMTPTVPILKNQLEHCDEQITPECLRALYGIDYTPIATEINTIGIFEATPQAFIASDIDEFAKYYAPDIHGKRPMLVSIDGGLVQTLHQGPNFTAESNLDITYAMALLTGKQNISLYQVGDIPEGASFNNFLDALDMSYCDFEGGDDPTVDGIYPDERPGGYKGKDCGTVKPANVISVSYDMNEADVSAAYAARQCAEYAKLALMGTTMLFASGDGGVASINGTCLDADGSLSVHGKRFSPSLPSICPYVTSVGATQVNPGSTVHQPESSANFSGGGFSDFIPMPEYQKNAVHSYLKNHPPAYPQHTFNRTGRAYPDVGANGVNLSLFIQGVHRLVAGTSASTPIVAAIITLINDARLAAGKSPVGFINTAIYSPQFADAFNDITDGHNPGCGTGGFNATEGWDPVSGLGTPKFGTLLKKFLELP</sequence>
<dbReference type="AlphaFoldDB" id="A0A0C3EGL5"/>
<dbReference type="GO" id="GO:0006508">
    <property type="term" value="P:proteolysis"/>
    <property type="evidence" value="ECO:0007669"/>
    <property type="project" value="UniProtKB-KW"/>
</dbReference>
<evidence type="ECO:0000256" key="5">
    <source>
        <dbReference type="ARBA" id="ARBA00022525"/>
    </source>
</evidence>
<dbReference type="OrthoDB" id="409122at2759"/>
<feature type="signal peptide" evidence="16">
    <location>
        <begin position="1"/>
        <end position="22"/>
    </location>
</feature>
<keyword evidence="19" id="KW-1185">Reference proteome</keyword>
<accession>A0A0C3EGL5</accession>
<keyword evidence="13" id="KW-0865">Zymogen</keyword>
<evidence type="ECO:0000256" key="14">
    <source>
        <dbReference type="ARBA" id="ARBA00023180"/>
    </source>
</evidence>
<reference evidence="19" key="2">
    <citation type="submission" date="2015-01" db="EMBL/GenBank/DDBJ databases">
        <title>Evolutionary Origins and Diversification of the Mycorrhizal Mutualists.</title>
        <authorList>
            <consortium name="DOE Joint Genome Institute"/>
            <consortium name="Mycorrhizal Genomics Consortium"/>
            <person name="Kohler A."/>
            <person name="Kuo A."/>
            <person name="Nagy L.G."/>
            <person name="Floudas D."/>
            <person name="Copeland A."/>
            <person name="Barry K.W."/>
            <person name="Cichocki N."/>
            <person name="Veneault-Fourrey C."/>
            <person name="LaButti K."/>
            <person name="Lindquist E.A."/>
            <person name="Lipzen A."/>
            <person name="Lundell T."/>
            <person name="Morin E."/>
            <person name="Murat C."/>
            <person name="Riley R."/>
            <person name="Ohm R."/>
            <person name="Sun H."/>
            <person name="Tunlid A."/>
            <person name="Henrissat B."/>
            <person name="Grigoriev I.V."/>
            <person name="Hibbett D.S."/>
            <person name="Martin F."/>
        </authorList>
    </citation>
    <scope>NUCLEOTIDE SEQUENCE [LARGE SCALE GENOMIC DNA]</scope>
    <source>
        <strain evidence="19">F 1598</strain>
    </source>
</reference>
<dbReference type="Pfam" id="PF09286">
    <property type="entry name" value="Pro-kuma_activ"/>
    <property type="match status" value="1"/>
</dbReference>
<keyword evidence="8 16" id="KW-0732">Signal</keyword>
<keyword evidence="14" id="KW-0325">Glycoprotein</keyword>
<keyword evidence="5" id="KW-0964">Secreted</keyword>
<dbReference type="STRING" id="765440.A0A0C3EGL5"/>
<evidence type="ECO:0000256" key="7">
    <source>
        <dbReference type="ARBA" id="ARBA00022723"/>
    </source>
</evidence>
<evidence type="ECO:0000256" key="13">
    <source>
        <dbReference type="ARBA" id="ARBA00023145"/>
    </source>
</evidence>
<evidence type="ECO:0000256" key="2">
    <source>
        <dbReference type="ARBA" id="ARBA00002451"/>
    </source>
</evidence>
<dbReference type="FunFam" id="3.40.50.200:FF:000015">
    <property type="entry name" value="Tripeptidyl peptidase A"/>
    <property type="match status" value="1"/>
</dbReference>
<dbReference type="HOGENOM" id="CLU_013783_4_0_1"/>
<keyword evidence="9 15" id="KW-0378">Hydrolase</keyword>
<evidence type="ECO:0000256" key="6">
    <source>
        <dbReference type="ARBA" id="ARBA00022670"/>
    </source>
</evidence>
<feature type="binding site" evidence="15">
    <location>
        <position position="602"/>
    </location>
    <ligand>
        <name>Ca(2+)</name>
        <dbReference type="ChEBI" id="CHEBI:29108"/>
    </ligand>
</feature>
<dbReference type="PROSITE" id="PS51695">
    <property type="entry name" value="SEDOLISIN"/>
    <property type="match status" value="1"/>
</dbReference>
<evidence type="ECO:0000256" key="15">
    <source>
        <dbReference type="PROSITE-ProRule" id="PRU01032"/>
    </source>
</evidence>
<dbReference type="EC" id="3.4.14.10" evidence="4"/>
<feature type="chain" id="PRO_5002163936" description="tripeptidyl-peptidase II" evidence="16">
    <location>
        <begin position="23"/>
        <end position="643"/>
    </location>
</feature>
<dbReference type="Proteomes" id="UP000054166">
    <property type="component" value="Unassembled WGS sequence"/>
</dbReference>
<keyword evidence="7 15" id="KW-0479">Metal-binding</keyword>
<dbReference type="SUPFAM" id="SSF54897">
    <property type="entry name" value="Protease propeptides/inhibitors"/>
    <property type="match status" value="1"/>
</dbReference>
<organism evidence="18 19">
    <name type="scientific">Piloderma croceum (strain F 1598)</name>
    <dbReference type="NCBI Taxonomy" id="765440"/>
    <lineage>
        <taxon>Eukaryota</taxon>
        <taxon>Fungi</taxon>
        <taxon>Dikarya</taxon>
        <taxon>Basidiomycota</taxon>
        <taxon>Agaricomycotina</taxon>
        <taxon>Agaricomycetes</taxon>
        <taxon>Agaricomycetidae</taxon>
        <taxon>Atheliales</taxon>
        <taxon>Atheliaceae</taxon>
        <taxon>Piloderma</taxon>
    </lineage>
</organism>
<evidence type="ECO:0000256" key="4">
    <source>
        <dbReference type="ARBA" id="ARBA00012462"/>
    </source>
</evidence>
<evidence type="ECO:0000256" key="16">
    <source>
        <dbReference type="SAM" id="SignalP"/>
    </source>
</evidence>
<keyword evidence="11 15" id="KW-0106">Calcium</keyword>
<dbReference type="InterPro" id="IPR036852">
    <property type="entry name" value="Peptidase_S8/S53_dom_sf"/>
</dbReference>
<dbReference type="InterPro" id="IPR023828">
    <property type="entry name" value="Peptidase_S8_Ser-AS"/>
</dbReference>
<dbReference type="GO" id="GO:0008240">
    <property type="term" value="F:tripeptidyl-peptidase activity"/>
    <property type="evidence" value="ECO:0007669"/>
    <property type="project" value="UniProtKB-EC"/>
</dbReference>
<protein>
    <recommendedName>
        <fullName evidence="4">tripeptidyl-peptidase II</fullName>
        <ecNumber evidence="4">3.4.14.10</ecNumber>
    </recommendedName>
</protein>
<evidence type="ECO:0000256" key="10">
    <source>
        <dbReference type="ARBA" id="ARBA00022825"/>
    </source>
</evidence>
<dbReference type="PANTHER" id="PTHR14218">
    <property type="entry name" value="PROTEASE S8 TRIPEPTIDYL PEPTIDASE I CLN2"/>
    <property type="match status" value="1"/>
</dbReference>
<evidence type="ECO:0000256" key="11">
    <source>
        <dbReference type="ARBA" id="ARBA00022837"/>
    </source>
</evidence>
<dbReference type="InterPro" id="IPR050819">
    <property type="entry name" value="Tripeptidyl-peptidase_I"/>
</dbReference>
<feature type="binding site" evidence="15">
    <location>
        <position position="622"/>
    </location>
    <ligand>
        <name>Ca(2+)</name>
        <dbReference type="ChEBI" id="CHEBI:29108"/>
    </ligand>
</feature>
<evidence type="ECO:0000256" key="8">
    <source>
        <dbReference type="ARBA" id="ARBA00022729"/>
    </source>
</evidence>
<comment type="cofactor">
    <cofactor evidence="15">
        <name>Ca(2+)</name>
        <dbReference type="ChEBI" id="CHEBI:29108"/>
    </cofactor>
    <text evidence="15">Binds 1 Ca(2+) ion per subunit.</text>
</comment>
<evidence type="ECO:0000256" key="3">
    <source>
        <dbReference type="ARBA" id="ARBA00004239"/>
    </source>
</evidence>
<keyword evidence="6 15" id="KW-0645">Protease</keyword>
<dbReference type="EMBL" id="KN833208">
    <property type="protein sequence ID" value="KIM71805.1"/>
    <property type="molecule type" value="Genomic_DNA"/>
</dbReference>
<feature type="binding site" evidence="15">
    <location>
        <position position="601"/>
    </location>
    <ligand>
        <name>Ca(2+)</name>
        <dbReference type="ChEBI" id="CHEBI:29108"/>
    </ligand>
</feature>
<evidence type="ECO:0000256" key="12">
    <source>
        <dbReference type="ARBA" id="ARBA00023026"/>
    </source>
</evidence>
<comment type="function">
    <text evidence="2">Secreted tripeptidyl-peptidase which degrades proteins at acidic pHs and is involved in virulence.</text>
</comment>
<reference evidence="18 19" key="1">
    <citation type="submission" date="2014-04" db="EMBL/GenBank/DDBJ databases">
        <authorList>
            <consortium name="DOE Joint Genome Institute"/>
            <person name="Kuo A."/>
            <person name="Tarkka M."/>
            <person name="Buscot F."/>
            <person name="Kohler A."/>
            <person name="Nagy L.G."/>
            <person name="Floudas D."/>
            <person name="Copeland A."/>
            <person name="Barry K.W."/>
            <person name="Cichocki N."/>
            <person name="Veneault-Fourrey C."/>
            <person name="LaButti K."/>
            <person name="Lindquist E.A."/>
            <person name="Lipzen A."/>
            <person name="Lundell T."/>
            <person name="Morin E."/>
            <person name="Murat C."/>
            <person name="Sun H."/>
            <person name="Tunlid A."/>
            <person name="Henrissat B."/>
            <person name="Grigoriev I.V."/>
            <person name="Hibbett D.S."/>
            <person name="Martin F."/>
            <person name="Nordberg H.P."/>
            <person name="Cantor M.N."/>
            <person name="Hua S.X."/>
        </authorList>
    </citation>
    <scope>NUCLEOTIDE SEQUENCE [LARGE SCALE GENOMIC DNA]</scope>
    <source>
        <strain evidence="18 19">F 1598</strain>
    </source>
</reference>
<dbReference type="PANTHER" id="PTHR14218:SF19">
    <property type="entry name" value="SERINE PROTEASE AORO, PUTATIVE (AFU_ORTHOLOGUE AFUA_6G10250)-RELATED"/>
    <property type="match status" value="1"/>
</dbReference>
<dbReference type="InterPro" id="IPR015366">
    <property type="entry name" value="S53_propep"/>
</dbReference>
<evidence type="ECO:0000313" key="18">
    <source>
        <dbReference type="EMBL" id="KIM71805.1"/>
    </source>
</evidence>
<comment type="subcellular location">
    <subcellularLocation>
        <location evidence="3">Secreted</location>
        <location evidence="3">Extracellular space</location>
    </subcellularLocation>
</comment>
<feature type="active site" description="Charge relay system" evidence="15">
    <location>
        <position position="314"/>
    </location>
</feature>
<dbReference type="InParanoid" id="A0A0C3EGL5"/>
<dbReference type="InterPro" id="IPR030400">
    <property type="entry name" value="Sedolisin_dom"/>
</dbReference>
<evidence type="ECO:0000259" key="17">
    <source>
        <dbReference type="PROSITE" id="PS51695"/>
    </source>
</evidence>
<keyword evidence="12" id="KW-0843">Virulence</keyword>
<dbReference type="PROSITE" id="PS00138">
    <property type="entry name" value="SUBTILASE_SER"/>
    <property type="match status" value="1"/>
</dbReference>
<evidence type="ECO:0000256" key="1">
    <source>
        <dbReference type="ARBA" id="ARBA00001910"/>
    </source>
</evidence>
<dbReference type="SMART" id="SM00944">
    <property type="entry name" value="Pro-kuma_activ"/>
    <property type="match status" value="1"/>
</dbReference>
<comment type="catalytic activity">
    <reaction evidence="1">
        <text>Release of an N-terminal tripeptide from a polypeptide.</text>
        <dbReference type="EC" id="3.4.14.10"/>
    </reaction>
</comment>
<dbReference type="CDD" id="cd04056">
    <property type="entry name" value="Peptidases_S53"/>
    <property type="match status" value="1"/>
</dbReference>
<feature type="active site" description="Charge relay system" evidence="15">
    <location>
        <position position="318"/>
    </location>
</feature>
<name>A0A0C3EGL5_PILCF</name>
<dbReference type="GO" id="GO:0046872">
    <property type="term" value="F:metal ion binding"/>
    <property type="evidence" value="ECO:0007669"/>
    <property type="project" value="UniProtKB-UniRule"/>
</dbReference>
<dbReference type="GO" id="GO:0004252">
    <property type="term" value="F:serine-type endopeptidase activity"/>
    <property type="evidence" value="ECO:0007669"/>
    <property type="project" value="UniProtKB-UniRule"/>
</dbReference>
<proteinExistence type="predicted"/>
<keyword evidence="10 15" id="KW-0720">Serine protease</keyword>
<dbReference type="GO" id="GO:0005576">
    <property type="term" value="C:extracellular region"/>
    <property type="evidence" value="ECO:0007669"/>
    <property type="project" value="UniProtKB-SubCell"/>
</dbReference>
<feature type="domain" description="Peptidase S53" evidence="17">
    <location>
        <begin position="237"/>
        <end position="642"/>
    </location>
</feature>
<dbReference type="CDD" id="cd11377">
    <property type="entry name" value="Pro-peptidase_S53"/>
    <property type="match status" value="1"/>
</dbReference>
<gene>
    <name evidence="18" type="ORF">PILCRDRAFT_830120</name>
</gene>
<feature type="active site" description="Charge relay system" evidence="15">
    <location>
        <position position="558"/>
    </location>
</feature>
<evidence type="ECO:0000313" key="19">
    <source>
        <dbReference type="Proteomes" id="UP000054166"/>
    </source>
</evidence>
<dbReference type="Gene3D" id="3.40.50.200">
    <property type="entry name" value="Peptidase S8/S53 domain"/>
    <property type="match status" value="1"/>
</dbReference>
<evidence type="ECO:0000256" key="9">
    <source>
        <dbReference type="ARBA" id="ARBA00022801"/>
    </source>
</evidence>
<feature type="binding site" evidence="15">
    <location>
        <position position="620"/>
    </location>
    <ligand>
        <name>Ca(2+)</name>
        <dbReference type="ChEBI" id="CHEBI:29108"/>
    </ligand>
</feature>
<dbReference type="SUPFAM" id="SSF52743">
    <property type="entry name" value="Subtilisin-like"/>
    <property type="match status" value="1"/>
</dbReference>